<feature type="transmembrane region" description="Helical" evidence="7">
    <location>
        <begin position="229"/>
        <end position="248"/>
    </location>
</feature>
<feature type="domain" description="Acyltransferase 3" evidence="8">
    <location>
        <begin position="6"/>
        <end position="315"/>
    </location>
</feature>
<dbReference type="GO" id="GO:0016413">
    <property type="term" value="F:O-acetyltransferase activity"/>
    <property type="evidence" value="ECO:0007669"/>
    <property type="project" value="TreeGrafter"/>
</dbReference>
<feature type="transmembrane region" description="Helical" evidence="7">
    <location>
        <begin position="31"/>
        <end position="54"/>
    </location>
</feature>
<organism evidence="9 10">
    <name type="scientific">Bacteroides caccae</name>
    <dbReference type="NCBI Taxonomy" id="47678"/>
    <lineage>
        <taxon>Bacteria</taxon>
        <taxon>Pseudomonadati</taxon>
        <taxon>Bacteroidota</taxon>
        <taxon>Bacteroidia</taxon>
        <taxon>Bacteroidales</taxon>
        <taxon>Bacteroidaceae</taxon>
        <taxon>Bacteroides</taxon>
    </lineage>
</organism>
<comment type="subcellular location">
    <subcellularLocation>
        <location evidence="1">Cell membrane</location>
        <topology evidence="1">Multi-pass membrane protein</topology>
    </subcellularLocation>
</comment>
<evidence type="ECO:0000256" key="7">
    <source>
        <dbReference type="SAM" id="Phobius"/>
    </source>
</evidence>
<keyword evidence="6 7" id="KW-0472">Membrane</keyword>
<evidence type="ECO:0000256" key="5">
    <source>
        <dbReference type="ARBA" id="ARBA00022989"/>
    </source>
</evidence>
<feature type="transmembrane region" description="Helical" evidence="7">
    <location>
        <begin position="255"/>
        <end position="276"/>
    </location>
</feature>
<feature type="transmembrane region" description="Helical" evidence="7">
    <location>
        <begin position="296"/>
        <end position="322"/>
    </location>
</feature>
<evidence type="ECO:0000256" key="1">
    <source>
        <dbReference type="ARBA" id="ARBA00004651"/>
    </source>
</evidence>
<dbReference type="GO" id="GO:0005886">
    <property type="term" value="C:plasma membrane"/>
    <property type="evidence" value="ECO:0007669"/>
    <property type="project" value="UniProtKB-SubCell"/>
</dbReference>
<evidence type="ECO:0000256" key="3">
    <source>
        <dbReference type="ARBA" id="ARBA00022475"/>
    </source>
</evidence>
<feature type="transmembrane region" description="Helical" evidence="7">
    <location>
        <begin position="198"/>
        <end position="223"/>
    </location>
</feature>
<name>A0A174X773_9BACE</name>
<keyword evidence="3" id="KW-1003">Cell membrane</keyword>
<dbReference type="PANTHER" id="PTHR40074">
    <property type="entry name" value="O-ACETYLTRANSFERASE WECH"/>
    <property type="match status" value="1"/>
</dbReference>
<dbReference type="GO" id="GO:0009246">
    <property type="term" value="P:enterobacterial common antigen biosynthetic process"/>
    <property type="evidence" value="ECO:0007669"/>
    <property type="project" value="TreeGrafter"/>
</dbReference>
<keyword evidence="9" id="KW-0808">Transferase</keyword>
<evidence type="ECO:0000256" key="6">
    <source>
        <dbReference type="ARBA" id="ARBA00023136"/>
    </source>
</evidence>
<gene>
    <name evidence="9" type="ORF">ERS852558_04124</name>
</gene>
<dbReference type="PANTHER" id="PTHR40074:SF2">
    <property type="entry name" value="O-ACETYLTRANSFERASE WECH"/>
    <property type="match status" value="1"/>
</dbReference>
<evidence type="ECO:0000259" key="8">
    <source>
        <dbReference type="Pfam" id="PF01757"/>
    </source>
</evidence>
<dbReference type="AlphaFoldDB" id="A0A174X773"/>
<accession>A0A174X773</accession>
<feature type="transmembrane region" description="Helical" evidence="7">
    <location>
        <begin position="110"/>
        <end position="127"/>
    </location>
</feature>
<evidence type="ECO:0000313" key="9">
    <source>
        <dbReference type="EMBL" id="CUQ52170.1"/>
    </source>
</evidence>
<protein>
    <submittedName>
        <fullName evidence="9">Fucose 4-O-acetylase and related acetyltransferases</fullName>
    </submittedName>
</protein>
<dbReference type="InterPro" id="IPR002656">
    <property type="entry name" value="Acyl_transf_3_dom"/>
</dbReference>
<evidence type="ECO:0000256" key="4">
    <source>
        <dbReference type="ARBA" id="ARBA00022692"/>
    </source>
</evidence>
<keyword evidence="4 7" id="KW-0812">Transmembrane</keyword>
<sequence>MNSRKEWIDGLRALAMLIVMTWHISNGINSQWLFSLITAPIMIPLFFSITGYVFNDCEGNQKLFYTKLFKYLVFPWLCLAFLKGSINALINRSFEYFLEYSSNLFTGSNLWYFPCCIIAEILFFYNLKLSKKSLKLISIYSIILLMIGFILKDYSFFDNLNISTAFICQLFLLIGLLIKNVDIKNVDIKKTSSVCTLFYISIMLTTILNILPLPISCYGIIPMDVHKNFFFSIPMCFSLIITGNLAIFHVFKHIIHFPSIISFIGQNTIVFYVFHYDTLRPFDIILSKLGFITPETWILVIIKLIYSILVCSCIALVFNKFLPQLVGKRNK</sequence>
<reference evidence="9 10" key="1">
    <citation type="submission" date="2015-09" db="EMBL/GenBank/DDBJ databases">
        <authorList>
            <consortium name="Pathogen Informatics"/>
        </authorList>
    </citation>
    <scope>NUCLEOTIDE SEQUENCE [LARGE SCALE GENOMIC DNA]</scope>
    <source>
        <strain evidence="9 10">2789STDY5834946</strain>
    </source>
</reference>
<dbReference type="Pfam" id="PF01757">
    <property type="entry name" value="Acyl_transf_3"/>
    <property type="match status" value="1"/>
</dbReference>
<feature type="transmembrane region" description="Helical" evidence="7">
    <location>
        <begin position="134"/>
        <end position="154"/>
    </location>
</feature>
<dbReference type="RefSeq" id="WP_055256834.1">
    <property type="nucleotide sequence ID" value="NZ_CAXYLJ010000006.1"/>
</dbReference>
<keyword evidence="5 7" id="KW-1133">Transmembrane helix</keyword>
<feature type="transmembrane region" description="Helical" evidence="7">
    <location>
        <begin position="160"/>
        <end position="178"/>
    </location>
</feature>
<dbReference type="Proteomes" id="UP000095725">
    <property type="component" value="Unassembled WGS sequence"/>
</dbReference>
<proteinExistence type="inferred from homology"/>
<evidence type="ECO:0000313" key="10">
    <source>
        <dbReference type="Proteomes" id="UP000095725"/>
    </source>
</evidence>
<comment type="similarity">
    <text evidence="2">Belongs to the acyltransferase 3 family.</text>
</comment>
<evidence type="ECO:0000256" key="2">
    <source>
        <dbReference type="ARBA" id="ARBA00007400"/>
    </source>
</evidence>
<dbReference type="EMBL" id="CZBL01000022">
    <property type="protein sequence ID" value="CUQ52170.1"/>
    <property type="molecule type" value="Genomic_DNA"/>
</dbReference>
<feature type="transmembrane region" description="Helical" evidence="7">
    <location>
        <begin position="68"/>
        <end position="90"/>
    </location>
</feature>